<dbReference type="Gene3D" id="3.20.20.140">
    <property type="entry name" value="Metal-dependent hydrolases"/>
    <property type="match status" value="1"/>
</dbReference>
<dbReference type="InterPro" id="IPR050243">
    <property type="entry name" value="PHP_phosphatase"/>
</dbReference>
<evidence type="ECO:0000313" key="4">
    <source>
        <dbReference type="Proteomes" id="UP001052739"/>
    </source>
</evidence>
<dbReference type="PANTHER" id="PTHR36928:SF1">
    <property type="entry name" value="PHOSPHATASE YCDX-RELATED"/>
    <property type="match status" value="1"/>
</dbReference>
<evidence type="ECO:0000313" key="3">
    <source>
        <dbReference type="EMBL" id="GHI25323.1"/>
    </source>
</evidence>
<feature type="region of interest" description="Disordered" evidence="1">
    <location>
        <begin position="1"/>
        <end position="28"/>
    </location>
</feature>
<comment type="caution">
    <text evidence="3">The sequence shown here is derived from an EMBL/GenBank/DDBJ whole genome shotgun (WGS) entry which is preliminary data.</text>
</comment>
<dbReference type="SMART" id="SM00481">
    <property type="entry name" value="POLIIIAc"/>
    <property type="match status" value="1"/>
</dbReference>
<proteinExistence type="predicted"/>
<feature type="compositionally biased region" description="Basic and acidic residues" evidence="1">
    <location>
        <begin position="16"/>
        <end position="28"/>
    </location>
</feature>
<feature type="domain" description="Polymerase/histidinol phosphatase N-terminal" evidence="2">
    <location>
        <begin position="18"/>
        <end position="90"/>
    </location>
</feature>
<dbReference type="InterPro" id="IPR003141">
    <property type="entry name" value="Pol/His_phosphatase_N"/>
</dbReference>
<name>A0ABQ3PJX2_9ACTN</name>
<gene>
    <name evidence="3" type="ORF">Shyd_66940</name>
</gene>
<evidence type="ECO:0000256" key="1">
    <source>
        <dbReference type="SAM" id="MobiDB-lite"/>
    </source>
</evidence>
<dbReference type="InterPro" id="IPR016195">
    <property type="entry name" value="Pol/histidinol_Pase-like"/>
</dbReference>
<sequence length="256" mass="27209">MTGRAARRPLPGPDPLRTDLHTHTDFSSDGHDSLGAVVAAATDSGLRTLVLTDHVRVDTTYLPGYVEAVRAARATAPLELVCGVEAKILDTEGRIDLPADLTGIEHVALADHRFPLPDGPAHPDAVRALLDGGRLAPDEALRLLVLATARAVERVPEGLTAHVAHLFSVLPKTGLDEGGVDAALLEPLARACRERDAAVELNEKWRCPSVRTARLLHRAGVRLGAGSDAHRARAVGRFPWVAGALADATAEERRTP</sequence>
<reference evidence="3" key="1">
    <citation type="submission" date="2024-05" db="EMBL/GenBank/DDBJ databases">
        <title>Whole genome shotgun sequence of Streptomyces hydrogenans NBRC 13475.</title>
        <authorList>
            <person name="Komaki H."/>
            <person name="Tamura T."/>
        </authorList>
    </citation>
    <scope>NUCLEOTIDE SEQUENCE</scope>
    <source>
        <strain evidence="3">NBRC 13475</strain>
    </source>
</reference>
<keyword evidence="4" id="KW-1185">Reference proteome</keyword>
<dbReference type="Pfam" id="PF02811">
    <property type="entry name" value="PHP"/>
    <property type="match status" value="1"/>
</dbReference>
<dbReference type="Proteomes" id="UP001052739">
    <property type="component" value="Unassembled WGS sequence"/>
</dbReference>
<dbReference type="SUPFAM" id="SSF89550">
    <property type="entry name" value="PHP domain-like"/>
    <property type="match status" value="1"/>
</dbReference>
<dbReference type="InterPro" id="IPR004013">
    <property type="entry name" value="PHP_dom"/>
</dbReference>
<dbReference type="PANTHER" id="PTHR36928">
    <property type="entry name" value="PHOSPHATASE YCDX-RELATED"/>
    <property type="match status" value="1"/>
</dbReference>
<evidence type="ECO:0000259" key="2">
    <source>
        <dbReference type="SMART" id="SM00481"/>
    </source>
</evidence>
<protein>
    <recommendedName>
        <fullName evidence="2">Polymerase/histidinol phosphatase N-terminal domain-containing protein</fullName>
    </recommendedName>
</protein>
<accession>A0ABQ3PJX2</accession>
<dbReference type="EMBL" id="BNDW01000068">
    <property type="protein sequence ID" value="GHI25323.1"/>
    <property type="molecule type" value="Genomic_DNA"/>
</dbReference>
<dbReference type="RefSeq" id="WP_190225553.1">
    <property type="nucleotide sequence ID" value="NZ_BNBS01000113.1"/>
</dbReference>
<organism evidence="3 4">
    <name type="scientific">Streptomyces hydrogenans</name>
    <dbReference type="NCBI Taxonomy" id="1873719"/>
    <lineage>
        <taxon>Bacteria</taxon>
        <taxon>Bacillati</taxon>
        <taxon>Actinomycetota</taxon>
        <taxon>Actinomycetes</taxon>
        <taxon>Kitasatosporales</taxon>
        <taxon>Streptomycetaceae</taxon>
        <taxon>Streptomyces</taxon>
    </lineage>
</organism>